<evidence type="ECO:0000256" key="11">
    <source>
        <dbReference type="ARBA" id="ARBA00025785"/>
    </source>
</evidence>
<evidence type="ECO:0000313" key="20">
    <source>
        <dbReference type="Ensembl" id="ENSCMIP00000003828.1"/>
    </source>
</evidence>
<evidence type="ECO:0000256" key="5">
    <source>
        <dbReference type="ARBA" id="ARBA00022553"/>
    </source>
</evidence>
<sequence length="221" mass="24625">QGVKKPFTKVVECHWGDAQALGQKPITFLRQVMAVCTFPELQHDASIPEDAKHRAKKILESCDGGSIGAYNHSQSLTYIQRKLAKYIERRDGGVASHPHHIYIMNGTSTCITIMMNMLITGEGACRTGLLTPSPQFPSFASIISLLDGVHVKYLLNEERGWTLEIPELQRALTQARTHCNPLVLSVINPHNPTGHVMTRKTIEDVIKFAAKEKLFLLVDEV</sequence>
<evidence type="ECO:0000256" key="16">
    <source>
        <dbReference type="ARBA" id="ARBA00076222"/>
    </source>
</evidence>
<dbReference type="GO" id="GO:0030170">
    <property type="term" value="F:pyridoxal phosphate binding"/>
    <property type="evidence" value="ECO:0007669"/>
    <property type="project" value="InterPro"/>
</dbReference>
<dbReference type="FunFam" id="1.10.287.1970:FF:000001">
    <property type="entry name" value="Alanine aminotransferase 2"/>
    <property type="match status" value="1"/>
</dbReference>
<evidence type="ECO:0000256" key="3">
    <source>
        <dbReference type="ARBA" id="ARBA00011738"/>
    </source>
</evidence>
<accession>A0A4W3GJM1</accession>
<comment type="cofactor">
    <cofactor evidence="1">
        <name>pyridoxal 5'-phosphate</name>
        <dbReference type="ChEBI" id="CHEBI:597326"/>
    </cofactor>
</comment>
<evidence type="ECO:0000256" key="4">
    <source>
        <dbReference type="ARBA" id="ARBA00022490"/>
    </source>
</evidence>
<dbReference type="Proteomes" id="UP000314986">
    <property type="component" value="Unassembled WGS sequence"/>
</dbReference>
<evidence type="ECO:0000256" key="17">
    <source>
        <dbReference type="ARBA" id="ARBA00080231"/>
    </source>
</evidence>
<dbReference type="Gene3D" id="3.90.1150.10">
    <property type="entry name" value="Aspartate Aminotransferase, domain 1"/>
    <property type="match status" value="1"/>
</dbReference>
<feature type="domain" description="Aminotransferase class I/classII large" evidence="19">
    <location>
        <begin position="47"/>
        <end position="221"/>
    </location>
</feature>
<dbReference type="GO" id="GO:0042853">
    <property type="term" value="P:L-alanine catabolic process"/>
    <property type="evidence" value="ECO:0007669"/>
    <property type="project" value="UniProtKB-UniPathway"/>
</dbReference>
<keyword evidence="21" id="KW-1185">Reference proteome</keyword>
<dbReference type="SUPFAM" id="SSF53383">
    <property type="entry name" value="PLP-dependent transferases"/>
    <property type="match status" value="1"/>
</dbReference>
<comment type="similarity">
    <text evidence="11">Belongs to the class-I pyridoxal-phosphate-dependent aminotransferase family. Alanine aminotransferase subfamily.</text>
</comment>
<dbReference type="Ensembl" id="ENSCMIT00000003973.1">
    <property type="protein sequence ID" value="ENSCMIP00000003828.1"/>
    <property type="gene ID" value="ENSCMIG00000002291.1"/>
</dbReference>
<dbReference type="Gene3D" id="1.10.287.1970">
    <property type="match status" value="1"/>
</dbReference>
<keyword evidence="7" id="KW-0808">Transferase</keyword>
<keyword evidence="9" id="KW-0007">Acetylation</keyword>
<protein>
    <recommendedName>
        <fullName evidence="15">Alanine aminotransferase 1</fullName>
        <ecNumber evidence="12">2.6.1.2</ecNumber>
    </recommendedName>
    <alternativeName>
        <fullName evidence="17">Glutamate pyruvate transaminase 1</fullName>
    </alternativeName>
    <alternativeName>
        <fullName evidence="16">Glutamic--alanine transaminase 1</fullName>
    </alternativeName>
    <alternativeName>
        <fullName evidence="18">Glutamic--pyruvic transaminase 1</fullName>
    </alternativeName>
</protein>
<keyword evidence="6" id="KW-0032">Aminotransferase</keyword>
<evidence type="ECO:0000256" key="14">
    <source>
        <dbReference type="ARBA" id="ARBA00059280"/>
    </source>
</evidence>
<evidence type="ECO:0000256" key="13">
    <source>
        <dbReference type="ARBA" id="ARBA00047412"/>
    </source>
</evidence>
<organism evidence="20 21">
    <name type="scientific">Callorhinchus milii</name>
    <name type="common">Ghost shark</name>
    <dbReference type="NCBI Taxonomy" id="7868"/>
    <lineage>
        <taxon>Eukaryota</taxon>
        <taxon>Metazoa</taxon>
        <taxon>Chordata</taxon>
        <taxon>Craniata</taxon>
        <taxon>Vertebrata</taxon>
        <taxon>Chondrichthyes</taxon>
        <taxon>Holocephali</taxon>
        <taxon>Chimaeriformes</taxon>
        <taxon>Callorhinchidae</taxon>
        <taxon>Callorhinchus</taxon>
    </lineage>
</organism>
<proteinExistence type="inferred from homology"/>
<evidence type="ECO:0000256" key="1">
    <source>
        <dbReference type="ARBA" id="ARBA00001933"/>
    </source>
</evidence>
<name>A0A4W3GJM1_CALMI</name>
<dbReference type="OMA" id="CAYPRIL"/>
<dbReference type="Gene3D" id="3.40.640.10">
    <property type="entry name" value="Type I PLP-dependent aspartate aminotransferase-like (Major domain)"/>
    <property type="match status" value="1"/>
</dbReference>
<comment type="catalytic activity">
    <reaction evidence="13">
        <text>L-alanine + 2-oxoglutarate = pyruvate + L-glutamate</text>
        <dbReference type="Rhea" id="RHEA:19453"/>
        <dbReference type="ChEBI" id="CHEBI:15361"/>
        <dbReference type="ChEBI" id="CHEBI:16810"/>
        <dbReference type="ChEBI" id="CHEBI:29985"/>
        <dbReference type="ChEBI" id="CHEBI:57972"/>
        <dbReference type="EC" id="2.6.1.2"/>
    </reaction>
</comment>
<dbReference type="InterPro" id="IPR015422">
    <property type="entry name" value="PyrdxlP-dep_Trfase_small"/>
</dbReference>
<evidence type="ECO:0000256" key="9">
    <source>
        <dbReference type="ARBA" id="ARBA00022990"/>
    </source>
</evidence>
<evidence type="ECO:0000256" key="15">
    <source>
        <dbReference type="ARBA" id="ARBA00074120"/>
    </source>
</evidence>
<comment type="subcellular location">
    <subcellularLocation>
        <location evidence="2">Cytoplasm</location>
    </subcellularLocation>
</comment>
<dbReference type="GO" id="GO:0004021">
    <property type="term" value="F:L-alanine:2-oxoglutarate aminotransferase activity"/>
    <property type="evidence" value="ECO:0007669"/>
    <property type="project" value="UniProtKB-EC"/>
</dbReference>
<dbReference type="InterPro" id="IPR015424">
    <property type="entry name" value="PyrdxlP-dep_Trfase"/>
</dbReference>
<dbReference type="Pfam" id="PF00155">
    <property type="entry name" value="Aminotran_1_2"/>
    <property type="match status" value="1"/>
</dbReference>
<evidence type="ECO:0000313" key="21">
    <source>
        <dbReference type="Proteomes" id="UP000314986"/>
    </source>
</evidence>
<evidence type="ECO:0000259" key="19">
    <source>
        <dbReference type="Pfam" id="PF00155"/>
    </source>
</evidence>
<evidence type="ECO:0000256" key="8">
    <source>
        <dbReference type="ARBA" id="ARBA00022898"/>
    </source>
</evidence>
<keyword evidence="5" id="KW-0597">Phosphoprotein</keyword>
<dbReference type="InParanoid" id="A0A4W3GJM1"/>
<keyword evidence="4" id="KW-0963">Cytoplasm</keyword>
<comment type="function">
    <text evidence="14">Catalyzes the reversible transamination between alanine and 2-oxoglutarate to form pyruvate and glutamate. Participates in cellular nitrogen metabolism and also in liver gluconeogenesis starting with precursors transported from skeletal muscles.</text>
</comment>
<evidence type="ECO:0000256" key="12">
    <source>
        <dbReference type="ARBA" id="ARBA00026106"/>
    </source>
</evidence>
<dbReference type="FunFam" id="3.40.640.10:FF:000236">
    <property type="entry name" value="Alanine aminotransferase 2"/>
    <property type="match status" value="1"/>
</dbReference>
<comment type="subunit">
    <text evidence="3">Homodimer.</text>
</comment>
<dbReference type="InterPro" id="IPR004839">
    <property type="entry name" value="Aminotransferase_I/II_large"/>
</dbReference>
<evidence type="ECO:0000256" key="10">
    <source>
        <dbReference type="ARBA" id="ARBA00025708"/>
    </source>
</evidence>
<dbReference type="GO" id="GO:0005737">
    <property type="term" value="C:cytoplasm"/>
    <property type="evidence" value="ECO:0007669"/>
    <property type="project" value="UniProtKB-SubCell"/>
</dbReference>
<reference evidence="21" key="3">
    <citation type="journal article" date="2014" name="Nature">
        <title>Elephant shark genome provides unique insights into gnathostome evolution.</title>
        <authorList>
            <consortium name="International Elephant Shark Genome Sequencing Consortium"/>
            <person name="Venkatesh B."/>
            <person name="Lee A.P."/>
            <person name="Ravi V."/>
            <person name="Maurya A.K."/>
            <person name="Lian M.M."/>
            <person name="Swann J.B."/>
            <person name="Ohta Y."/>
            <person name="Flajnik M.F."/>
            <person name="Sutoh Y."/>
            <person name="Kasahara M."/>
            <person name="Hoon S."/>
            <person name="Gangu V."/>
            <person name="Roy S.W."/>
            <person name="Irimia M."/>
            <person name="Korzh V."/>
            <person name="Kondrychyn I."/>
            <person name="Lim Z.W."/>
            <person name="Tay B.H."/>
            <person name="Tohari S."/>
            <person name="Kong K.W."/>
            <person name="Ho S."/>
            <person name="Lorente-Galdos B."/>
            <person name="Quilez J."/>
            <person name="Marques-Bonet T."/>
            <person name="Raney B.J."/>
            <person name="Ingham P.W."/>
            <person name="Tay A."/>
            <person name="Hillier L.W."/>
            <person name="Minx P."/>
            <person name="Boehm T."/>
            <person name="Wilson R.K."/>
            <person name="Brenner S."/>
            <person name="Warren W.C."/>
        </authorList>
    </citation>
    <scope>NUCLEOTIDE SEQUENCE [LARGE SCALE GENOMIC DNA]</scope>
</reference>
<evidence type="ECO:0000256" key="18">
    <source>
        <dbReference type="ARBA" id="ARBA00082842"/>
    </source>
</evidence>
<dbReference type="GeneTree" id="ENSGT00940000155265"/>
<reference evidence="20" key="5">
    <citation type="submission" date="2025-09" db="UniProtKB">
        <authorList>
            <consortium name="Ensembl"/>
        </authorList>
    </citation>
    <scope>IDENTIFICATION</scope>
</reference>
<evidence type="ECO:0000256" key="6">
    <source>
        <dbReference type="ARBA" id="ARBA00022576"/>
    </source>
</evidence>
<reference evidence="21" key="2">
    <citation type="journal article" date="2007" name="PLoS Biol.">
        <title>Survey sequencing and comparative analysis of the elephant shark (Callorhinchus milii) genome.</title>
        <authorList>
            <person name="Venkatesh B."/>
            <person name="Kirkness E.F."/>
            <person name="Loh Y.H."/>
            <person name="Halpern A.L."/>
            <person name="Lee A.P."/>
            <person name="Johnson J."/>
            <person name="Dandona N."/>
            <person name="Viswanathan L.D."/>
            <person name="Tay A."/>
            <person name="Venter J.C."/>
            <person name="Strausberg R.L."/>
            <person name="Brenner S."/>
        </authorList>
    </citation>
    <scope>NUCLEOTIDE SEQUENCE [LARGE SCALE GENOMIC DNA]</scope>
</reference>
<keyword evidence="8" id="KW-0663">Pyridoxal phosphate</keyword>
<dbReference type="EC" id="2.6.1.2" evidence="12"/>
<dbReference type="InterPro" id="IPR015421">
    <property type="entry name" value="PyrdxlP-dep_Trfase_major"/>
</dbReference>
<evidence type="ECO:0000256" key="7">
    <source>
        <dbReference type="ARBA" id="ARBA00022679"/>
    </source>
</evidence>
<dbReference type="PANTHER" id="PTHR11751">
    <property type="entry name" value="ALANINE AMINOTRANSFERASE"/>
    <property type="match status" value="1"/>
</dbReference>
<dbReference type="UniPathway" id="UPA00528">
    <property type="reaction ID" value="UER00586"/>
</dbReference>
<evidence type="ECO:0000256" key="2">
    <source>
        <dbReference type="ARBA" id="ARBA00004496"/>
    </source>
</evidence>
<dbReference type="InterPro" id="IPR045088">
    <property type="entry name" value="ALAT1/2-like"/>
</dbReference>
<reference evidence="21" key="1">
    <citation type="journal article" date="2006" name="Science">
        <title>Ancient noncoding elements conserved in the human genome.</title>
        <authorList>
            <person name="Venkatesh B."/>
            <person name="Kirkness E.F."/>
            <person name="Loh Y.H."/>
            <person name="Halpern A.L."/>
            <person name="Lee A.P."/>
            <person name="Johnson J."/>
            <person name="Dandona N."/>
            <person name="Viswanathan L.D."/>
            <person name="Tay A."/>
            <person name="Venter J.C."/>
            <person name="Strausberg R.L."/>
            <person name="Brenner S."/>
        </authorList>
    </citation>
    <scope>NUCLEOTIDE SEQUENCE [LARGE SCALE GENOMIC DNA]</scope>
</reference>
<reference evidence="20" key="4">
    <citation type="submission" date="2025-08" db="UniProtKB">
        <authorList>
            <consortium name="Ensembl"/>
        </authorList>
    </citation>
    <scope>IDENTIFICATION</scope>
</reference>
<dbReference type="PANTHER" id="PTHR11751:SF469">
    <property type="entry name" value="ALANINE TRANSAMINASE"/>
    <property type="match status" value="1"/>
</dbReference>
<dbReference type="AlphaFoldDB" id="A0A4W3GJM1"/>
<comment type="pathway">
    <text evidence="10">Amino-acid degradation; L-alanine degradation via transaminase pathway; pyruvate from L-alanine: step 1/1.</text>
</comment>
<dbReference type="STRING" id="7868.ENSCMIP00000003828"/>